<sequence>MSRLAGFSSVLRRRRQDAKTEDEGTCATHGGIKQHRFQRVGAGIALQDDEGSRAQGAADGADEGSVERTMGTPPRQPQPAQQGGEKPDNGAIHDSKIQHADIEHEGQQKAAGRTAEEGIEQGDAQAGIGFA</sequence>
<dbReference type="HOGENOM" id="CLU_1923784_0_0_6"/>
<evidence type="ECO:0000313" key="3">
    <source>
        <dbReference type="Proteomes" id="UP000004750"/>
    </source>
</evidence>
<proteinExistence type="predicted"/>
<evidence type="ECO:0000313" key="2">
    <source>
        <dbReference type="EMBL" id="EHM55680.1"/>
    </source>
</evidence>
<reference evidence="2 3" key="1">
    <citation type="submission" date="2011-08" db="EMBL/GenBank/DDBJ databases">
        <authorList>
            <person name="Weinstock G."/>
            <person name="Sodergren E."/>
            <person name="Clifton S."/>
            <person name="Fulton L."/>
            <person name="Fulton B."/>
            <person name="Courtney L."/>
            <person name="Fronick C."/>
            <person name="Harrison M."/>
            <person name="Strong C."/>
            <person name="Farmer C."/>
            <person name="Delahaunty K."/>
            <person name="Markovic C."/>
            <person name="Hall O."/>
            <person name="Minx P."/>
            <person name="Tomlinson C."/>
            <person name="Mitreva M."/>
            <person name="Hou S."/>
            <person name="Chen J."/>
            <person name="Wollam A."/>
            <person name="Pepin K.H."/>
            <person name="Johnson M."/>
            <person name="Bhonagiri V."/>
            <person name="Zhang X."/>
            <person name="Suruliraj S."/>
            <person name="Warren W."/>
            <person name="Chinwalla A."/>
            <person name="Mardis E.R."/>
            <person name="Wilson R.K."/>
        </authorList>
    </citation>
    <scope>NUCLEOTIDE SEQUENCE [LARGE SCALE GENOMIC DNA]</scope>
    <source>
        <strain evidence="2 3">F0432</strain>
    </source>
</reference>
<name>G9ZCL3_9GAMM</name>
<feature type="region of interest" description="Disordered" evidence="1">
    <location>
        <begin position="1"/>
        <end position="131"/>
    </location>
</feature>
<gene>
    <name evidence="2" type="ORF">HMPREF9080_00491</name>
</gene>
<evidence type="ECO:0000256" key="1">
    <source>
        <dbReference type="SAM" id="MobiDB-lite"/>
    </source>
</evidence>
<dbReference type="AlphaFoldDB" id="G9ZCL3"/>
<dbReference type="Proteomes" id="UP000004750">
    <property type="component" value="Unassembled WGS sequence"/>
</dbReference>
<organism evidence="2 3">
    <name type="scientific">Cardiobacterium valvarum F0432</name>
    <dbReference type="NCBI Taxonomy" id="797473"/>
    <lineage>
        <taxon>Bacteria</taxon>
        <taxon>Pseudomonadati</taxon>
        <taxon>Pseudomonadota</taxon>
        <taxon>Gammaproteobacteria</taxon>
        <taxon>Cardiobacteriales</taxon>
        <taxon>Cardiobacteriaceae</taxon>
        <taxon>Cardiobacterium</taxon>
    </lineage>
</organism>
<dbReference type="EMBL" id="AGCM01000024">
    <property type="protein sequence ID" value="EHM55680.1"/>
    <property type="molecule type" value="Genomic_DNA"/>
</dbReference>
<feature type="compositionally biased region" description="Basic and acidic residues" evidence="1">
    <location>
        <begin position="85"/>
        <end position="107"/>
    </location>
</feature>
<protein>
    <submittedName>
        <fullName evidence="2">Uncharacterized protein</fullName>
    </submittedName>
</protein>
<accession>G9ZCL3</accession>
<comment type="caution">
    <text evidence="2">The sequence shown here is derived from an EMBL/GenBank/DDBJ whole genome shotgun (WGS) entry which is preliminary data.</text>
</comment>
<dbReference type="STRING" id="797473.HMPREF9080_00491"/>